<reference evidence="1 2" key="1">
    <citation type="journal article" date="2019" name="Appl. Microbiol. Biotechnol.">
        <title>Uncovering carbohydrate metabolism through a genotype-phenotype association study of 56 lactic acid bacteria genomes.</title>
        <authorList>
            <person name="Buron-Moles G."/>
            <person name="Chailyan A."/>
            <person name="Dolejs I."/>
            <person name="Forster J."/>
            <person name="Miks M.H."/>
        </authorList>
    </citation>
    <scope>NUCLEOTIDE SEQUENCE [LARGE SCALE GENOMIC DNA]</scope>
    <source>
        <strain evidence="1 2">ATCC 29644</strain>
    </source>
</reference>
<proteinExistence type="predicted"/>
<dbReference type="InterPro" id="IPR008407">
    <property type="entry name" value="Brnchd-chn_aa_trnsp_AzlD"/>
</dbReference>
<sequence length="108" mass="12040">MPSTKFVLWTLIACGLVTWLSRIMPFVLLKKFNLSPKVVEFLGFVPITIMAALWFENLFHQQIGHLPQIDFANLLASVPTVLTAILTKKLLLIVVVGIISLALVRLAI</sequence>
<accession>A0A0H4LP33</accession>
<gene>
    <name evidence="1" type="ORF">C5L30_000783</name>
</gene>
<keyword evidence="2" id="KW-1185">Reference proteome</keyword>
<name>A0A0H4LP33_9LACO</name>
<dbReference type="EMBL" id="PUFN01000023">
    <property type="protein sequence ID" value="TDG71006.1"/>
    <property type="molecule type" value="Genomic_DNA"/>
</dbReference>
<dbReference type="OrthoDB" id="7870017at2"/>
<comment type="caution">
    <text evidence="1">The sequence shown here is derived from an EMBL/GenBank/DDBJ whole genome shotgun (WGS) entry which is preliminary data.</text>
</comment>
<protein>
    <submittedName>
        <fullName evidence="1">Uncharacterized protein</fullName>
    </submittedName>
</protein>
<dbReference type="AlphaFoldDB" id="A0A0H4LP33"/>
<dbReference type="Pfam" id="PF05437">
    <property type="entry name" value="AzlD"/>
    <property type="match status" value="1"/>
</dbReference>
<evidence type="ECO:0000313" key="1">
    <source>
        <dbReference type="EMBL" id="TDG71006.1"/>
    </source>
</evidence>
<organism evidence="1 2">
    <name type="scientific">Companilactobacillus farciminis</name>
    <dbReference type="NCBI Taxonomy" id="1612"/>
    <lineage>
        <taxon>Bacteria</taxon>
        <taxon>Bacillati</taxon>
        <taxon>Bacillota</taxon>
        <taxon>Bacilli</taxon>
        <taxon>Lactobacillales</taxon>
        <taxon>Lactobacillaceae</taxon>
        <taxon>Companilactobacillus</taxon>
    </lineage>
</organism>
<dbReference type="STRING" id="1612.ABB44_00110"/>
<dbReference type="RefSeq" id="WP_010020266.1">
    <property type="nucleotide sequence ID" value="NZ_BHYW01000035.1"/>
</dbReference>
<dbReference type="Proteomes" id="UP000295257">
    <property type="component" value="Unassembled WGS sequence"/>
</dbReference>
<evidence type="ECO:0000313" key="2">
    <source>
        <dbReference type="Proteomes" id="UP000295257"/>
    </source>
</evidence>